<keyword evidence="2" id="KW-0677">Repeat</keyword>
<gene>
    <name evidence="10 11 12 13" type="primary">LOC106478312</name>
</gene>
<reference evidence="10 11" key="1">
    <citation type="submission" date="2025-05" db="UniProtKB">
        <authorList>
            <consortium name="RefSeq"/>
        </authorList>
    </citation>
    <scope>IDENTIFICATION</scope>
    <source>
        <tissue evidence="10 11">Muscle</tissue>
    </source>
</reference>
<feature type="domain" description="C3H1-type" evidence="8">
    <location>
        <begin position="17"/>
        <end position="44"/>
    </location>
</feature>
<evidence type="ECO:0000256" key="2">
    <source>
        <dbReference type="ARBA" id="ARBA00022737"/>
    </source>
</evidence>
<keyword evidence="4 5" id="KW-0862">Zinc</keyword>
<keyword evidence="1 5" id="KW-0479">Metal-binding</keyword>
<evidence type="ECO:0000256" key="3">
    <source>
        <dbReference type="ARBA" id="ARBA00022771"/>
    </source>
</evidence>
<feature type="zinc finger region" description="C3H1-type" evidence="5">
    <location>
        <begin position="102"/>
        <end position="129"/>
    </location>
</feature>
<evidence type="ECO:0000313" key="13">
    <source>
        <dbReference type="RefSeq" id="XP_013794299.1"/>
    </source>
</evidence>
<feature type="compositionally biased region" description="Gly residues" evidence="7">
    <location>
        <begin position="259"/>
        <end position="269"/>
    </location>
</feature>
<dbReference type="SUPFAM" id="SSF90229">
    <property type="entry name" value="CCCH zinc finger"/>
    <property type="match status" value="1"/>
</dbReference>
<accession>A0ABM1C518</accession>
<sequence length="269" mass="30653">MAESEGRNENDNNSGKNDGNDICRDFLRNLCRRGSNCKYRHPEPQKESQEDGSKDIKFCHDFQNKGCRRANCKFMHCTKREEEYYLSTGKLPRHVQEALGEKIDVPVCKDFLRGFCKRGIYCKFRHLTVQEYEMEMGGKRGPSFMGEPDFNQFDDFEFQPKHKRPAFDDGFGPVDGPGVLLPTPGPDRMPSTSMPDIQMLEGENAILRRKVEELKKQVAELTSTVEYLLEQNAQLRASKQSSMPPPTPNPPPKSRSLYPGGGLGSVRPW</sequence>
<dbReference type="RefSeq" id="XP_013794298.1">
    <property type="nucleotide sequence ID" value="XM_013938844.2"/>
</dbReference>
<feature type="compositionally biased region" description="Pro residues" evidence="7">
    <location>
        <begin position="243"/>
        <end position="253"/>
    </location>
</feature>
<evidence type="ECO:0000256" key="4">
    <source>
        <dbReference type="ARBA" id="ARBA00022833"/>
    </source>
</evidence>
<evidence type="ECO:0000259" key="8">
    <source>
        <dbReference type="PROSITE" id="PS50103"/>
    </source>
</evidence>
<keyword evidence="6" id="KW-0175">Coiled coil</keyword>
<organism evidence="9 10">
    <name type="scientific">Limulus polyphemus</name>
    <name type="common">Atlantic horseshoe crab</name>
    <dbReference type="NCBI Taxonomy" id="6850"/>
    <lineage>
        <taxon>Eukaryota</taxon>
        <taxon>Metazoa</taxon>
        <taxon>Ecdysozoa</taxon>
        <taxon>Arthropoda</taxon>
        <taxon>Chelicerata</taxon>
        <taxon>Merostomata</taxon>
        <taxon>Xiphosura</taxon>
        <taxon>Limulidae</taxon>
        <taxon>Limulus</taxon>
    </lineage>
</organism>
<evidence type="ECO:0000256" key="5">
    <source>
        <dbReference type="PROSITE-ProRule" id="PRU00723"/>
    </source>
</evidence>
<dbReference type="Gene3D" id="4.10.1000.10">
    <property type="entry name" value="Zinc finger, CCCH-type"/>
    <property type="match status" value="1"/>
</dbReference>
<evidence type="ECO:0000256" key="1">
    <source>
        <dbReference type="ARBA" id="ARBA00022723"/>
    </source>
</evidence>
<dbReference type="PANTHER" id="PTHR12675:SF6">
    <property type="entry name" value="ZINC FINGER CCCH DOMAIN-CONTAINING PROTEIN 10"/>
    <property type="match status" value="1"/>
</dbReference>
<dbReference type="Proteomes" id="UP000694941">
    <property type="component" value="Unplaced"/>
</dbReference>
<evidence type="ECO:0000313" key="11">
    <source>
        <dbReference type="RefSeq" id="XP_013794296.1"/>
    </source>
</evidence>
<feature type="zinc finger region" description="C3H1-type" evidence="5">
    <location>
        <begin position="17"/>
        <end position="44"/>
    </location>
</feature>
<dbReference type="InterPro" id="IPR000571">
    <property type="entry name" value="Znf_CCCH"/>
</dbReference>
<name>A0ABM1C518_LIMPO</name>
<evidence type="ECO:0000256" key="6">
    <source>
        <dbReference type="SAM" id="Coils"/>
    </source>
</evidence>
<feature type="compositionally biased region" description="Polar residues" evidence="7">
    <location>
        <begin position="233"/>
        <end position="242"/>
    </location>
</feature>
<dbReference type="Gene3D" id="3.30.1370.210">
    <property type="match status" value="1"/>
</dbReference>
<dbReference type="Pfam" id="PF14608">
    <property type="entry name" value="zf-CCCH_2"/>
    <property type="match status" value="1"/>
</dbReference>
<keyword evidence="3 5" id="KW-0863">Zinc-finger</keyword>
<feature type="domain" description="C3H1-type" evidence="8">
    <location>
        <begin position="53"/>
        <end position="79"/>
    </location>
</feature>
<dbReference type="SMART" id="SM00356">
    <property type="entry name" value="ZnF_C3H1"/>
    <property type="match status" value="3"/>
</dbReference>
<feature type="region of interest" description="Disordered" evidence="7">
    <location>
        <begin position="233"/>
        <end position="269"/>
    </location>
</feature>
<dbReference type="RefSeq" id="XP_013794295.1">
    <property type="nucleotide sequence ID" value="XM_013938841.2"/>
</dbReference>
<evidence type="ECO:0000313" key="9">
    <source>
        <dbReference type="Proteomes" id="UP000694941"/>
    </source>
</evidence>
<feature type="zinc finger region" description="C3H1-type" evidence="5">
    <location>
        <begin position="53"/>
        <end position="79"/>
    </location>
</feature>
<feature type="compositionally biased region" description="Basic and acidic residues" evidence="7">
    <location>
        <begin position="1"/>
        <end position="10"/>
    </location>
</feature>
<dbReference type="Pfam" id="PF00642">
    <property type="entry name" value="zf-CCCH"/>
    <property type="match status" value="2"/>
</dbReference>
<keyword evidence="9" id="KW-1185">Reference proteome</keyword>
<feature type="domain" description="C3H1-type" evidence="8">
    <location>
        <begin position="102"/>
        <end position="129"/>
    </location>
</feature>
<dbReference type="PANTHER" id="PTHR12675">
    <property type="entry name" value="MUSCLEBLIND-LIKE PROTEIN"/>
    <property type="match status" value="1"/>
</dbReference>
<feature type="coiled-coil region" evidence="6">
    <location>
        <begin position="197"/>
        <end position="231"/>
    </location>
</feature>
<evidence type="ECO:0000313" key="12">
    <source>
        <dbReference type="RefSeq" id="XP_013794298.1"/>
    </source>
</evidence>
<protein>
    <submittedName>
        <fullName evidence="10 11">Zinc finger CCCH domain-containing protein 10-like</fullName>
    </submittedName>
</protein>
<dbReference type="InterPro" id="IPR036855">
    <property type="entry name" value="Znf_CCCH_sf"/>
</dbReference>
<evidence type="ECO:0000256" key="7">
    <source>
        <dbReference type="SAM" id="MobiDB-lite"/>
    </source>
</evidence>
<dbReference type="RefSeq" id="XP_013794299.1">
    <property type="nucleotide sequence ID" value="XM_013938845.2"/>
</dbReference>
<feature type="region of interest" description="Disordered" evidence="7">
    <location>
        <begin position="1"/>
        <end position="22"/>
    </location>
</feature>
<evidence type="ECO:0000313" key="10">
    <source>
        <dbReference type="RefSeq" id="XP_013794295.1"/>
    </source>
</evidence>
<proteinExistence type="predicted"/>
<dbReference type="GeneID" id="106478312"/>
<dbReference type="RefSeq" id="XP_013794296.1">
    <property type="nucleotide sequence ID" value="XM_013938842.2"/>
</dbReference>
<dbReference type="PROSITE" id="PS50103">
    <property type="entry name" value="ZF_C3H1"/>
    <property type="match status" value="3"/>
</dbReference>